<dbReference type="Proteomes" id="UP000295447">
    <property type="component" value="Unassembled WGS sequence"/>
</dbReference>
<evidence type="ECO:0000313" key="2">
    <source>
        <dbReference type="EMBL" id="TDW14488.1"/>
    </source>
</evidence>
<dbReference type="Gene3D" id="1.10.510.10">
    <property type="entry name" value="Transferase(Phosphotransferase) domain 1"/>
    <property type="match status" value="1"/>
</dbReference>
<dbReference type="Pfam" id="PF01636">
    <property type="entry name" value="APH"/>
    <property type="match status" value="1"/>
</dbReference>
<organism evidence="2 3">
    <name type="scientific">Kribbella kalugense</name>
    <dbReference type="NCBI Taxonomy" id="2512221"/>
    <lineage>
        <taxon>Bacteria</taxon>
        <taxon>Bacillati</taxon>
        <taxon>Actinomycetota</taxon>
        <taxon>Actinomycetes</taxon>
        <taxon>Propionibacteriales</taxon>
        <taxon>Kribbellaceae</taxon>
        <taxon>Kribbella</taxon>
    </lineage>
</organism>
<evidence type="ECO:0000313" key="3">
    <source>
        <dbReference type="Proteomes" id="UP000295447"/>
    </source>
</evidence>
<dbReference type="RefSeq" id="WP_238174773.1">
    <property type="nucleotide sequence ID" value="NZ_SODF01000004.1"/>
</dbReference>
<name>A0A4R7ZEB2_9ACTN</name>
<accession>A0A4R7ZEB2</accession>
<feature type="domain" description="Aminoglycoside phosphotransferase" evidence="1">
    <location>
        <begin position="109"/>
        <end position="178"/>
    </location>
</feature>
<keyword evidence="3" id="KW-1185">Reference proteome</keyword>
<dbReference type="EMBL" id="SODF01000004">
    <property type="protein sequence ID" value="TDW14488.1"/>
    <property type="molecule type" value="Genomic_DNA"/>
</dbReference>
<dbReference type="GO" id="GO:0016740">
    <property type="term" value="F:transferase activity"/>
    <property type="evidence" value="ECO:0007669"/>
    <property type="project" value="UniProtKB-KW"/>
</dbReference>
<gene>
    <name evidence="2" type="ORF">EV650_8080</name>
</gene>
<dbReference type="InterPro" id="IPR002575">
    <property type="entry name" value="Aminoglycoside_PTrfase"/>
</dbReference>
<sequence>MTGDSAGLGARLGRPEAEVTLRESPFLPAGAEPFAFGRDADIYAIDDEWVLRRYRNGYPVRDEGDFMRWVAKYDYPVPAVRDIDGPDMVIQRLNGPTLADAAIAGDFTAAELGQIHADLHRRLQAIPAPSGTPGLVVVHGDLHPLNVIATEDGPVVIDWRNAIEGTAEFDVAMTAIIFAQVALDPSFEDLSPLIREALGVYLANSIDPSPGLPDALADRGRNVTLSQEELALLPAQEALIRSHL</sequence>
<comment type="caution">
    <text evidence="2">The sequence shown here is derived from an EMBL/GenBank/DDBJ whole genome shotgun (WGS) entry which is preliminary data.</text>
</comment>
<proteinExistence type="predicted"/>
<reference evidence="2 3" key="1">
    <citation type="submission" date="2019-03" db="EMBL/GenBank/DDBJ databases">
        <title>Genomic Encyclopedia of Type Strains, Phase III (KMG-III): the genomes of soil and plant-associated and newly described type strains.</title>
        <authorList>
            <person name="Whitman W."/>
        </authorList>
    </citation>
    <scope>NUCLEOTIDE SEQUENCE [LARGE SCALE GENOMIC DNA]</scope>
    <source>
        <strain evidence="2 3">VKM Ac-2570</strain>
    </source>
</reference>
<dbReference type="AlphaFoldDB" id="A0A4R7ZEB2"/>
<dbReference type="InterPro" id="IPR011009">
    <property type="entry name" value="Kinase-like_dom_sf"/>
</dbReference>
<keyword evidence="2" id="KW-0808">Transferase</keyword>
<dbReference type="SUPFAM" id="SSF56112">
    <property type="entry name" value="Protein kinase-like (PK-like)"/>
    <property type="match status" value="1"/>
</dbReference>
<protein>
    <submittedName>
        <fullName evidence="2">Phosphotransferase family enzyme</fullName>
    </submittedName>
</protein>
<evidence type="ECO:0000259" key="1">
    <source>
        <dbReference type="Pfam" id="PF01636"/>
    </source>
</evidence>